<evidence type="ECO:0000313" key="7">
    <source>
        <dbReference type="EMBL" id="QSB05422.1"/>
    </source>
</evidence>
<organism evidence="7 8">
    <name type="scientific">Natronoglycomyces albus</name>
    <dbReference type="NCBI Taxonomy" id="2811108"/>
    <lineage>
        <taxon>Bacteria</taxon>
        <taxon>Bacillati</taxon>
        <taxon>Actinomycetota</taxon>
        <taxon>Actinomycetes</taxon>
        <taxon>Glycomycetales</taxon>
        <taxon>Glycomycetaceae</taxon>
        <taxon>Natronoglycomyces</taxon>
    </lineage>
</organism>
<dbReference type="SUPFAM" id="SSF53720">
    <property type="entry name" value="ALDH-like"/>
    <property type="match status" value="1"/>
</dbReference>
<dbReference type="PROSITE" id="PS00687">
    <property type="entry name" value="ALDEHYDE_DEHYDR_GLU"/>
    <property type="match status" value="1"/>
</dbReference>
<feature type="domain" description="Aldehyde dehydrogenase" evidence="6">
    <location>
        <begin position="10"/>
        <end position="476"/>
    </location>
</feature>
<proteinExistence type="inferred from homology"/>
<sequence>MRHLYINGNWTAPASDTPGRAVLNPADGTTITQVAEATVEDVDAAVAAAKAAFANPTWRDTTAAERADWLRRIADEMQADKARLGRIESDDSGKTLPEGEIDIDDVISCFRYFADIAAHHAGRVVDTGSNTAISRVVYEPVGVCSMIAPWNYPLMQMAWKIAPALAAGCTMVIKPSEVTPLSTIEFLRIVDRLGLPPGVINLVLGSGASVGNRMVEHPDVDLVSFTGGLATGKRIMATAAETVKKVALELGGKNPNVVFADADFDIAVDQAMNAAFTHSGQVCSAGVRLIVEEEIHDQFVTELVRRTELIRVGKATDERAETGPLVSAEHRAKVEEYVAVGLDEGATLRCGGKRPEEAELADGFFFLPTIFDNCRRDMRIVQEEIFGPVITIETFTTEAQALELANDTEYGLAGGVFTSDASRAQRVAIGMRHGTVWINDYHPYLPQAEWGGFGRSGVGRELGPTGLDEYRESKHIYQNIAPEPVRWFSGQK</sequence>
<evidence type="ECO:0000256" key="3">
    <source>
        <dbReference type="ARBA" id="ARBA00023027"/>
    </source>
</evidence>
<dbReference type="InterPro" id="IPR015590">
    <property type="entry name" value="Aldehyde_DH_dom"/>
</dbReference>
<dbReference type="EMBL" id="CP070496">
    <property type="protein sequence ID" value="QSB05422.1"/>
    <property type="molecule type" value="Genomic_DNA"/>
</dbReference>
<reference evidence="7" key="1">
    <citation type="submission" date="2021-02" db="EMBL/GenBank/DDBJ databases">
        <title>Natronoglycomyces albus gen. nov., sp. nov, a haloalkaliphilic actinobacterium from a soda solonchak soil.</title>
        <authorList>
            <person name="Sorokin D.Y."/>
            <person name="Khijniak T.V."/>
            <person name="Zakharycheva A.P."/>
            <person name="Boueva O.V."/>
            <person name="Ariskina E.V."/>
            <person name="Hahnke R.L."/>
            <person name="Bunk B."/>
            <person name="Sproer C."/>
            <person name="Schumann P."/>
            <person name="Evtushenko L.I."/>
            <person name="Kublanov I.V."/>
        </authorList>
    </citation>
    <scope>NUCLEOTIDE SEQUENCE</scope>
    <source>
        <strain evidence="7">DSM 106290</strain>
    </source>
</reference>
<dbReference type="Gene3D" id="3.40.309.10">
    <property type="entry name" value="Aldehyde Dehydrogenase, Chain A, domain 2"/>
    <property type="match status" value="1"/>
</dbReference>
<name>A0A895XNS6_9ACTN</name>
<gene>
    <name evidence="7" type="ORF">JQS30_00295</name>
</gene>
<dbReference type="PANTHER" id="PTHR43860:SF2">
    <property type="entry name" value="BETAINE ALDEHYDE DEHYDROGENASE-RELATED"/>
    <property type="match status" value="1"/>
</dbReference>
<dbReference type="FunFam" id="3.40.605.10:FF:000007">
    <property type="entry name" value="NAD/NADP-dependent betaine aldehyde dehydrogenase"/>
    <property type="match status" value="1"/>
</dbReference>
<accession>A0A895XNS6</accession>
<keyword evidence="8" id="KW-1185">Reference proteome</keyword>
<evidence type="ECO:0000256" key="4">
    <source>
        <dbReference type="PROSITE-ProRule" id="PRU10007"/>
    </source>
</evidence>
<dbReference type="AlphaFoldDB" id="A0A895XNS6"/>
<dbReference type="PANTHER" id="PTHR43860">
    <property type="entry name" value="BETAINE ALDEHYDE DEHYDROGENASE"/>
    <property type="match status" value="1"/>
</dbReference>
<dbReference type="KEGG" id="nav:JQS30_00295"/>
<keyword evidence="2 5" id="KW-0560">Oxidoreductase</keyword>
<dbReference type="InterPro" id="IPR016162">
    <property type="entry name" value="Ald_DH_N"/>
</dbReference>
<dbReference type="RefSeq" id="WP_213171430.1">
    <property type="nucleotide sequence ID" value="NZ_CP070496.1"/>
</dbReference>
<dbReference type="InterPro" id="IPR016161">
    <property type="entry name" value="Ald_DH/histidinol_DH"/>
</dbReference>
<evidence type="ECO:0000259" key="6">
    <source>
        <dbReference type="Pfam" id="PF00171"/>
    </source>
</evidence>
<evidence type="ECO:0000313" key="8">
    <source>
        <dbReference type="Proteomes" id="UP000662939"/>
    </source>
</evidence>
<keyword evidence="3" id="KW-0520">NAD</keyword>
<protein>
    <submittedName>
        <fullName evidence="7">Aldehyde dehydrogenase family protein</fullName>
    </submittedName>
</protein>
<feature type="active site" evidence="4">
    <location>
        <position position="249"/>
    </location>
</feature>
<evidence type="ECO:0000256" key="2">
    <source>
        <dbReference type="ARBA" id="ARBA00023002"/>
    </source>
</evidence>
<evidence type="ECO:0000256" key="5">
    <source>
        <dbReference type="RuleBase" id="RU003345"/>
    </source>
</evidence>
<evidence type="ECO:0000256" key="1">
    <source>
        <dbReference type="ARBA" id="ARBA00009986"/>
    </source>
</evidence>
<dbReference type="Pfam" id="PF00171">
    <property type="entry name" value="Aldedh"/>
    <property type="match status" value="1"/>
</dbReference>
<dbReference type="InterPro" id="IPR016163">
    <property type="entry name" value="Ald_DH_C"/>
</dbReference>
<dbReference type="GO" id="GO:0016620">
    <property type="term" value="F:oxidoreductase activity, acting on the aldehyde or oxo group of donors, NAD or NADP as acceptor"/>
    <property type="evidence" value="ECO:0007669"/>
    <property type="project" value="InterPro"/>
</dbReference>
<dbReference type="Proteomes" id="UP000662939">
    <property type="component" value="Chromosome"/>
</dbReference>
<dbReference type="FunFam" id="3.40.309.10:FF:000012">
    <property type="entry name" value="Betaine aldehyde dehydrogenase"/>
    <property type="match status" value="1"/>
</dbReference>
<dbReference type="Gene3D" id="3.40.605.10">
    <property type="entry name" value="Aldehyde Dehydrogenase, Chain A, domain 1"/>
    <property type="match status" value="1"/>
</dbReference>
<comment type="similarity">
    <text evidence="1 5">Belongs to the aldehyde dehydrogenase family.</text>
</comment>
<dbReference type="InterPro" id="IPR029510">
    <property type="entry name" value="Ald_DH_CS_GLU"/>
</dbReference>